<name>A0ABR2HTQ7_9EUKA</name>
<evidence type="ECO:0000313" key="2">
    <source>
        <dbReference type="Proteomes" id="UP001470230"/>
    </source>
</evidence>
<reference evidence="1 2" key="1">
    <citation type="submission" date="2024-04" db="EMBL/GenBank/DDBJ databases">
        <title>Tritrichomonas musculus Genome.</title>
        <authorList>
            <person name="Alves-Ferreira E."/>
            <person name="Grigg M."/>
            <person name="Lorenzi H."/>
            <person name="Galac M."/>
        </authorList>
    </citation>
    <scope>NUCLEOTIDE SEQUENCE [LARGE SCALE GENOMIC DNA]</scope>
    <source>
        <strain evidence="1 2">EAF2021</strain>
    </source>
</reference>
<organism evidence="1 2">
    <name type="scientific">Tritrichomonas musculus</name>
    <dbReference type="NCBI Taxonomy" id="1915356"/>
    <lineage>
        <taxon>Eukaryota</taxon>
        <taxon>Metamonada</taxon>
        <taxon>Parabasalia</taxon>
        <taxon>Tritrichomonadida</taxon>
        <taxon>Tritrichomonadidae</taxon>
        <taxon>Tritrichomonas</taxon>
    </lineage>
</organism>
<protein>
    <submittedName>
        <fullName evidence="1">Uncharacterized protein</fullName>
    </submittedName>
</protein>
<comment type="caution">
    <text evidence="1">The sequence shown here is derived from an EMBL/GenBank/DDBJ whole genome shotgun (WGS) entry which is preliminary data.</text>
</comment>
<keyword evidence="2" id="KW-1185">Reference proteome</keyword>
<accession>A0ABR2HTQ7</accession>
<evidence type="ECO:0000313" key="1">
    <source>
        <dbReference type="EMBL" id="KAK8852494.1"/>
    </source>
</evidence>
<dbReference type="Proteomes" id="UP001470230">
    <property type="component" value="Unassembled WGS sequence"/>
</dbReference>
<proteinExistence type="predicted"/>
<dbReference type="EMBL" id="JAPFFF010000023">
    <property type="protein sequence ID" value="KAK8852494.1"/>
    <property type="molecule type" value="Genomic_DNA"/>
</dbReference>
<gene>
    <name evidence="1" type="ORF">M9Y10_017478</name>
</gene>
<sequence>MNSPSHYRKTKERQSSSVDTKRNLEMMKPFFDFIQKIGGPNVIENFIEDLKNNALYDKKLKNRPNAHITKKDLKTMLPFLFDKLEPNSKKSRRSLDRIGEPYKNIILTYFAYKYPKDLLDSIDTFPFIYKLKDFSHVKEQWKQRISRIQCISSRNKKTVNSTTDNSPFLQENQTKILENYTDDIIISDGTGPEDDFNSIYIFEDDDFSSNCIFESDYDDSFQFTMDASNDVVKNCFWQAISPL</sequence>